<dbReference type="OrthoDB" id="1334205at2759"/>
<keyword evidence="3" id="KW-0378">Hydrolase</keyword>
<evidence type="ECO:0000256" key="3">
    <source>
        <dbReference type="ARBA" id="ARBA00022801"/>
    </source>
</evidence>
<evidence type="ECO:0000256" key="2">
    <source>
        <dbReference type="ARBA" id="ARBA00007806"/>
    </source>
</evidence>
<dbReference type="InterPro" id="IPR011013">
    <property type="entry name" value="Gal_mutarotase_sf_dom"/>
</dbReference>
<evidence type="ECO:0000256" key="9">
    <source>
        <dbReference type="PROSITE-ProRule" id="PRU00779"/>
    </source>
</evidence>
<evidence type="ECO:0000256" key="1">
    <source>
        <dbReference type="ARBA" id="ARBA00004370"/>
    </source>
</evidence>
<keyword evidence="6" id="KW-0325">Glycoprotein</keyword>
<gene>
    <name evidence="13" type="primary">LOC108668459</name>
</gene>
<organism evidence="12 13">
    <name type="scientific">Hyalella azteca</name>
    <name type="common">Amphipod</name>
    <dbReference type="NCBI Taxonomy" id="294128"/>
    <lineage>
        <taxon>Eukaryota</taxon>
        <taxon>Metazoa</taxon>
        <taxon>Ecdysozoa</taxon>
        <taxon>Arthropoda</taxon>
        <taxon>Crustacea</taxon>
        <taxon>Multicrustacea</taxon>
        <taxon>Malacostraca</taxon>
        <taxon>Eumalacostraca</taxon>
        <taxon>Peracarida</taxon>
        <taxon>Amphipoda</taxon>
        <taxon>Senticaudata</taxon>
        <taxon>Talitrida</taxon>
        <taxon>Talitroidea</taxon>
        <taxon>Hyalellidae</taxon>
        <taxon>Hyalella</taxon>
    </lineage>
</organism>
<evidence type="ECO:0000256" key="8">
    <source>
        <dbReference type="ARBA" id="ARBA00041343"/>
    </source>
</evidence>
<dbReference type="SUPFAM" id="SSF51445">
    <property type="entry name" value="(Trans)glycosidases"/>
    <property type="match status" value="2"/>
</dbReference>
<evidence type="ECO:0000313" key="13">
    <source>
        <dbReference type="RefSeq" id="XP_018011173.2"/>
    </source>
</evidence>
<dbReference type="PANTHER" id="PTHR22762">
    <property type="entry name" value="ALPHA-GLUCOSIDASE"/>
    <property type="match status" value="1"/>
</dbReference>
<proteinExistence type="inferred from homology"/>
<dbReference type="KEGG" id="hazt:108668459"/>
<dbReference type="Gene3D" id="2.60.40.1760">
    <property type="entry name" value="glycosyl hydrolase (family 31)"/>
    <property type="match status" value="2"/>
</dbReference>
<dbReference type="GeneID" id="108668459"/>
<sequence length="1790" mass="199385">MGREASKKSCCRHHPRLQRYVLQPLLLVVMVAVVVVPTTLVFLRHKAELAASKSRISCLAVDVSESECTSSGCLWSPIEGGAPSCYFPPADTHGYRVLDRTYTDPGIWTLQLGLLDTSAKVVPELKQELVLELTQYGDAMFRVRIRVPGEERFEPPVPLQLPVPQAPDQELYDVAFSADDVIGQVFTLVVTRKDSGTVIFDSGLGGLTYASQFLQVATSLPSSDVYGLGEHAHASFRHSFASPIVYPIFARAQPPYPGSTTNLYGAHPVYYVIEDDTHAHAVLWLNSNAMEAELIPKPGLALRAIGGVMDLFFLLGPAPNSVVQQYAQLVGLPAMPPYWALGHHIGRLGYNNTEEIRDVVSRTRRNGIPQDVQHGDIDIMHHNLDFTIDNDNFSQLPEFVKKIKDEGVKFMTVLDPAINAELGPDYEVHVRGVAGNVYVTWGGDVELPDGGNNYGAGDLLLGHARPDNRSAFADFLRPATQTWWGDEILRFRDALQFDGLLIDMNEPVSLNTNSEQDVLSLSCPNSTWDDPPYSTRAGVVRLSSGTICMNARHDTYRHYDVHNLHGWSQSQPTLQGLEKATSRRGVVVSRSTYPSSGRWAGHWLGDTQASWSHLAASVVGLLEFNLFGIPYVGADICGYSGQASEELCARWVQLGAFYTFSRNHNGREYPPQDPSLWPTVAAAARASLRQRFLLLPHLYTLHHRAATRGEAVIRSLAFQFPQDRNARSVSTQFLWGGAVMICPALRPGVSQVEVYFPSAGRWFSISDGRLWTEVARYRNVSAPLDGEVPVFLNGGAIVPTQRPALNTLMSRKNPMGLIVAPGNDGTATGDLFWDDGDSLDSVGSGNYFYANFSYDEARNALRWTVVTSGPPSLTEGLKLSDVTVFYVASRPRQLLLDGQRVTTGDWHYDDVYNVLRVYDLQLPLDSNFELSWSTDLSDLLLPCPISYAGAAGSTPVATSAECAARHCVWNDQANITCSLPPPSALGYVIAGAKVPTETGFKVPLSKLGDPVFQDPIVNVTFEVFILADHLLRVKLYDASESRFEVPIVLNLPSSSASSPLYELKLTSEVPGDVFSFTVVRRATGTVIFDTSLGGLILEDQFLSVTTLLPSKNVYGMGENTHPSFRTQMDGTVWSLFARDQWPEVDLKVNLYGTHPYYSCVENDGRAHGVLLLNSNAMDYQFLDYPSLTYRTIGGILDFFFVLGPEPETVTSQYTALIGRPVMPPYWALGFQLSRYGYEDLQHMKDAMNRTLQLDIPIDVQYADIDHMDRQKDFTLDEEKFGGLGAYAEELHASGHRFIIILDPAINVELSESEYPTHARALAADAYIKWPEGTDQATLDYNNGGGSSMMLAYVWPENRTAFPNWHKQATQEWWTKEIRLFHQKIPFDGLWIDMNEPAAFDTNMDQPWNWPDWQPQPWNLKCPQSKWDDPPYVTKAGNVGPSYRMSDKTLCLAADEAPYRHYDVHNLYGWAQTPPTLRLHSGMLEFNLFGIPYIGADICGFTGTATEELCARWMQLGAFYPFSRNHNGKGEVDQDPGMWPDTVASWSRAALLERYRLLPHLYTLFFRAATQGQTVVRSLAQEFPRDRNCLDIDDQFLWGSSFLISPVLEEGATNRTIYFPIDAWYDYRTGRPVEWPGATNLVDAPLSTIPLHVRGGIILPLQEPATSTVLSVRNPMGLLVAVGFDRTASGELFWDNLNGATTVADNLYSFVVFSFVEDTLSLTVERNNREDLGALNLRDITVYGIQKKPSNMSVSGDYDYDAENMKLTVVLDPVHIMNQNLIIHFSDMWLT</sequence>
<comment type="subcellular location">
    <subcellularLocation>
        <location evidence="1">Membrane</location>
    </subcellularLocation>
</comment>
<dbReference type="PANTHER" id="PTHR22762:SF133">
    <property type="entry name" value="P-TYPE DOMAIN-CONTAINING PROTEIN"/>
    <property type="match status" value="1"/>
</dbReference>
<dbReference type="OMA" id="FKIWDPA"/>
<dbReference type="Pfam" id="PF01055">
    <property type="entry name" value="Glyco_hydro_31_2nd"/>
    <property type="match status" value="3"/>
</dbReference>
<dbReference type="Gene3D" id="4.10.110.10">
    <property type="entry name" value="Spasmolytic Protein, domain 1"/>
    <property type="match status" value="1"/>
</dbReference>
<dbReference type="PROSITE" id="PS51448">
    <property type="entry name" value="P_TREFOIL_2"/>
    <property type="match status" value="1"/>
</dbReference>
<evidence type="ECO:0000256" key="7">
    <source>
        <dbReference type="ARBA" id="ARBA00023295"/>
    </source>
</evidence>
<evidence type="ECO:0000256" key="5">
    <source>
        <dbReference type="ARBA" id="ARBA00023157"/>
    </source>
</evidence>
<dbReference type="InterPro" id="IPR044913">
    <property type="entry name" value="P_trefoil_dom_sf"/>
</dbReference>
<dbReference type="InterPro" id="IPR013780">
    <property type="entry name" value="Glyco_hydro_b"/>
</dbReference>
<comment type="similarity">
    <text evidence="2">Belongs to the glycosyl hydrolase 31 family.</text>
</comment>
<keyword evidence="7" id="KW-0326">Glycosidase</keyword>
<dbReference type="PROSITE" id="PS00129">
    <property type="entry name" value="GLYCOSYL_HYDROL_F31_1"/>
    <property type="match status" value="1"/>
</dbReference>
<keyword evidence="10" id="KW-0812">Transmembrane</keyword>
<dbReference type="Pfam" id="PF13802">
    <property type="entry name" value="Gal_mutarotas_2"/>
    <property type="match status" value="1"/>
</dbReference>
<dbReference type="SUPFAM" id="SSF51011">
    <property type="entry name" value="Glycosyl hydrolase domain"/>
    <property type="match status" value="2"/>
</dbReference>
<dbReference type="GO" id="GO:0004558">
    <property type="term" value="F:alpha-1,4-glucosidase activity"/>
    <property type="evidence" value="ECO:0007669"/>
    <property type="project" value="TreeGrafter"/>
</dbReference>
<dbReference type="SUPFAM" id="SSF57492">
    <property type="entry name" value="Trefoil"/>
    <property type="match status" value="1"/>
</dbReference>
<dbReference type="InterPro" id="IPR000519">
    <property type="entry name" value="P_trefoil_dom"/>
</dbReference>
<evidence type="ECO:0000313" key="12">
    <source>
        <dbReference type="Proteomes" id="UP000694843"/>
    </source>
</evidence>
<keyword evidence="12" id="KW-1185">Reference proteome</keyword>
<feature type="disulfide bond" evidence="9">
    <location>
        <begin position="58"/>
        <end position="73"/>
    </location>
</feature>
<dbReference type="Gene3D" id="3.20.20.80">
    <property type="entry name" value="Glycosidases"/>
    <property type="match status" value="3"/>
</dbReference>
<feature type="transmembrane region" description="Helical" evidence="10">
    <location>
        <begin position="21"/>
        <end position="43"/>
    </location>
</feature>
<keyword evidence="10" id="KW-1133">Transmembrane helix</keyword>
<feature type="domain" description="P-type" evidence="11">
    <location>
        <begin position="45"/>
        <end position="89"/>
    </location>
</feature>
<dbReference type="RefSeq" id="XP_018011173.2">
    <property type="nucleotide sequence ID" value="XM_018155684.2"/>
</dbReference>
<dbReference type="FunFam" id="3.20.20.80:FF:000016">
    <property type="entry name" value="Maltase-glucoamylase, intestinal"/>
    <property type="match status" value="1"/>
</dbReference>
<dbReference type="InterPro" id="IPR017853">
    <property type="entry name" value="GH"/>
</dbReference>
<dbReference type="GO" id="GO:0005975">
    <property type="term" value="P:carbohydrate metabolic process"/>
    <property type="evidence" value="ECO:0007669"/>
    <property type="project" value="InterPro"/>
</dbReference>
<evidence type="ECO:0000256" key="10">
    <source>
        <dbReference type="SAM" id="Phobius"/>
    </source>
</evidence>
<dbReference type="GO" id="GO:0030246">
    <property type="term" value="F:carbohydrate binding"/>
    <property type="evidence" value="ECO:0007669"/>
    <property type="project" value="InterPro"/>
</dbReference>
<dbReference type="CDD" id="cd00111">
    <property type="entry name" value="Trefoil"/>
    <property type="match status" value="1"/>
</dbReference>
<protein>
    <recommendedName>
        <fullName evidence="8">Maltase</fullName>
    </recommendedName>
</protein>
<dbReference type="InterPro" id="IPR025887">
    <property type="entry name" value="Glyco_hydro_31_N_dom"/>
</dbReference>
<dbReference type="InterPro" id="IPR030458">
    <property type="entry name" value="Glyco_hydro_31_AS"/>
</dbReference>
<evidence type="ECO:0000256" key="4">
    <source>
        <dbReference type="ARBA" id="ARBA00023136"/>
    </source>
</evidence>
<reference evidence="13" key="1">
    <citation type="submission" date="2025-08" db="UniProtKB">
        <authorList>
            <consortium name="RefSeq"/>
        </authorList>
    </citation>
    <scope>IDENTIFICATION</scope>
    <source>
        <tissue evidence="13">Whole organism</tissue>
    </source>
</reference>
<dbReference type="CDD" id="cd06602">
    <property type="entry name" value="GH31_MGAM_SI_GAA"/>
    <property type="match status" value="2"/>
</dbReference>
<comment type="caution">
    <text evidence="9">Lacks conserved residue(s) required for the propagation of feature annotation.</text>
</comment>
<keyword evidence="4 10" id="KW-0472">Membrane</keyword>
<evidence type="ECO:0000256" key="6">
    <source>
        <dbReference type="ARBA" id="ARBA00023180"/>
    </source>
</evidence>
<name>A0A8B7NC46_HYAAZ</name>
<dbReference type="CDD" id="cd14752">
    <property type="entry name" value="GH31_N"/>
    <property type="match status" value="2"/>
</dbReference>
<dbReference type="FunFam" id="2.60.40.1180:FF:000001">
    <property type="entry name" value="Maltase-glucoamylase, intestinal"/>
    <property type="match status" value="1"/>
</dbReference>
<feature type="disulfide bond" evidence="9">
    <location>
        <begin position="68"/>
        <end position="85"/>
    </location>
</feature>
<keyword evidence="5 9" id="KW-1015">Disulfide bond</keyword>
<dbReference type="Gene3D" id="2.60.40.1180">
    <property type="entry name" value="Golgi alpha-mannosidase II"/>
    <property type="match status" value="4"/>
</dbReference>
<dbReference type="InterPro" id="IPR000322">
    <property type="entry name" value="Glyco_hydro_31_TIM"/>
</dbReference>
<dbReference type="Pfam" id="PF21365">
    <property type="entry name" value="Glyco_hydro_31_3rd"/>
    <property type="match status" value="2"/>
</dbReference>
<dbReference type="Proteomes" id="UP000694843">
    <property type="component" value="Unplaced"/>
</dbReference>
<dbReference type="Pfam" id="PF00088">
    <property type="entry name" value="Trefoil"/>
    <property type="match status" value="1"/>
</dbReference>
<evidence type="ECO:0000259" key="11">
    <source>
        <dbReference type="PROSITE" id="PS51448"/>
    </source>
</evidence>
<dbReference type="InterPro" id="IPR048395">
    <property type="entry name" value="Glyco_hydro_31_C"/>
</dbReference>
<dbReference type="SUPFAM" id="SSF74650">
    <property type="entry name" value="Galactose mutarotase-like"/>
    <property type="match status" value="2"/>
</dbReference>
<dbReference type="GO" id="GO:0016020">
    <property type="term" value="C:membrane"/>
    <property type="evidence" value="ECO:0007669"/>
    <property type="project" value="UniProtKB-SubCell"/>
</dbReference>
<dbReference type="SMART" id="SM00018">
    <property type="entry name" value="PD"/>
    <property type="match status" value="1"/>
</dbReference>
<accession>A0A8B7NC46</accession>